<organism evidence="2 3">
    <name type="scientific">Paracoccus cavernae</name>
    <dbReference type="NCBI Taxonomy" id="1571207"/>
    <lineage>
        <taxon>Bacteria</taxon>
        <taxon>Pseudomonadati</taxon>
        <taxon>Pseudomonadota</taxon>
        <taxon>Alphaproteobacteria</taxon>
        <taxon>Rhodobacterales</taxon>
        <taxon>Paracoccaceae</taxon>
        <taxon>Paracoccus</taxon>
    </lineage>
</organism>
<feature type="compositionally biased region" description="Basic residues" evidence="1">
    <location>
        <begin position="216"/>
        <end position="225"/>
    </location>
</feature>
<dbReference type="Proteomes" id="UP001243846">
    <property type="component" value="Unassembled WGS sequence"/>
</dbReference>
<dbReference type="Gene3D" id="3.50.50.60">
    <property type="entry name" value="FAD/NAD(P)-binding domain"/>
    <property type="match status" value="1"/>
</dbReference>
<evidence type="ECO:0000256" key="1">
    <source>
        <dbReference type="SAM" id="MobiDB-lite"/>
    </source>
</evidence>
<dbReference type="SUPFAM" id="SSF51905">
    <property type="entry name" value="FAD/NAD(P)-binding domain"/>
    <property type="match status" value="1"/>
</dbReference>
<dbReference type="InterPro" id="IPR036188">
    <property type="entry name" value="FAD/NAD-bd_sf"/>
</dbReference>
<dbReference type="EMBL" id="JAUFRC010000003">
    <property type="protein sequence ID" value="MDN3713920.1"/>
    <property type="molecule type" value="Genomic_DNA"/>
</dbReference>
<evidence type="ECO:0008006" key="4">
    <source>
        <dbReference type="Google" id="ProtNLM"/>
    </source>
</evidence>
<name>A0ABT8DFC1_9RHOB</name>
<reference evidence="3" key="1">
    <citation type="journal article" date="2019" name="Int. J. Syst. Evol. Microbiol.">
        <title>The Global Catalogue of Microorganisms (GCM) 10K type strain sequencing project: providing services to taxonomists for standard genome sequencing and annotation.</title>
        <authorList>
            <consortium name="The Broad Institute Genomics Platform"/>
            <consortium name="The Broad Institute Genome Sequencing Center for Infectious Disease"/>
            <person name="Wu L."/>
            <person name="Ma J."/>
        </authorList>
    </citation>
    <scope>NUCLEOTIDE SEQUENCE [LARGE SCALE GENOMIC DNA]</scope>
    <source>
        <strain evidence="3">CECT 8482</strain>
    </source>
</reference>
<comment type="caution">
    <text evidence="2">The sequence shown here is derived from an EMBL/GenBank/DDBJ whole genome shotgun (WGS) entry which is preliminary data.</text>
</comment>
<sequence>MSAILGLRDGLRVTLVSPAPVPSRAGRLEGLSPRLHQWLAREGLLNGFDGITGPLPRRVDWAGISGSNREFVVDRAALDAHLCALAEARGARRVTGTGRIVGSGESAKRSVLLSDGRRVFPDWIIDARGRSAPRMASGAASLGRMPATVALCGWLEGDVSGLKRGSRFALCLRAGSGAWPCQTAGSGRSFSAMRPTPNPPPRASSPQLLRAQDARPRRRCALPVP</sequence>
<keyword evidence="3" id="KW-1185">Reference proteome</keyword>
<feature type="region of interest" description="Disordered" evidence="1">
    <location>
        <begin position="186"/>
        <end position="225"/>
    </location>
</feature>
<evidence type="ECO:0000313" key="3">
    <source>
        <dbReference type="Proteomes" id="UP001243846"/>
    </source>
</evidence>
<gene>
    <name evidence="2" type="ORF">QWZ10_22955</name>
</gene>
<proteinExistence type="predicted"/>
<evidence type="ECO:0000313" key="2">
    <source>
        <dbReference type="EMBL" id="MDN3713920.1"/>
    </source>
</evidence>
<protein>
    <recommendedName>
        <fullName evidence="4">FAD-binding domain-containing protein</fullName>
    </recommendedName>
</protein>
<accession>A0ABT8DFC1</accession>